<evidence type="ECO:0000256" key="3">
    <source>
        <dbReference type="ARBA" id="ARBA00048679"/>
    </source>
</evidence>
<evidence type="ECO:0000313" key="5">
    <source>
        <dbReference type="EMBL" id="KAK8043787.1"/>
    </source>
</evidence>
<keyword evidence="5" id="KW-0418">Kinase</keyword>
<name>A0ABR1TAZ6_9PEZI</name>
<proteinExistence type="predicted"/>
<comment type="caution">
    <text evidence="5">The sequence shown here is derived from an EMBL/GenBank/DDBJ whole genome shotgun (WGS) entry which is preliminary data.</text>
</comment>
<dbReference type="RefSeq" id="XP_066710182.1">
    <property type="nucleotide sequence ID" value="XM_066864034.1"/>
</dbReference>
<sequence length="391" mass="44317">MTNYVMMSDEEASFTSFIRHDDLGSYFLLRFPGESTTTNHLYLEDEPIAAPDYFVGPGTTCYAARARMSQTAGFVVKFAWREEVAHRERELLELAKERKVWGVIRALGWEDLGTILGLRKGILVDHKLCKSMPAAGDGKPTSEYGTPVINKEYAPPFIDRTFSCTATYPLGRPINQFETISEFLEACRDVAKVLRSLYQDGKILHRDICIENLIIPVRRIEGEADGVLIDLDNALDLERGPARRGRFMAIGILRGDPHTYRHDLESLFYVFVWIAICNNNNRERDDDGMTTSLRQHSMTSLLWGWCTTDLRAVSESKSADMSLEGFLNILGEFSSEFRRLEGLARRLHGLLFPVREGAIFTGTDVNLADTNRLYDGVIHVFDEVIISQTQQ</sequence>
<dbReference type="Proteomes" id="UP001480595">
    <property type="component" value="Unassembled WGS sequence"/>
</dbReference>
<keyword evidence="6" id="KW-1185">Reference proteome</keyword>
<dbReference type="EC" id="2.7.11.1" evidence="1"/>
<evidence type="ECO:0000259" key="4">
    <source>
        <dbReference type="Pfam" id="PF17667"/>
    </source>
</evidence>
<dbReference type="InterPro" id="IPR011009">
    <property type="entry name" value="Kinase-like_dom_sf"/>
</dbReference>
<dbReference type="Pfam" id="PF17667">
    <property type="entry name" value="Pkinase_fungal"/>
    <property type="match status" value="1"/>
</dbReference>
<protein>
    <recommendedName>
        <fullName evidence="1">non-specific serine/threonine protein kinase</fullName>
        <ecNumber evidence="1">2.7.11.1</ecNumber>
    </recommendedName>
</protein>
<evidence type="ECO:0000313" key="6">
    <source>
        <dbReference type="Proteomes" id="UP001480595"/>
    </source>
</evidence>
<organism evidence="5 6">
    <name type="scientific">Apiospora phragmitis</name>
    <dbReference type="NCBI Taxonomy" id="2905665"/>
    <lineage>
        <taxon>Eukaryota</taxon>
        <taxon>Fungi</taxon>
        <taxon>Dikarya</taxon>
        <taxon>Ascomycota</taxon>
        <taxon>Pezizomycotina</taxon>
        <taxon>Sordariomycetes</taxon>
        <taxon>Xylariomycetidae</taxon>
        <taxon>Amphisphaeriales</taxon>
        <taxon>Apiosporaceae</taxon>
        <taxon>Apiospora</taxon>
    </lineage>
</organism>
<dbReference type="GeneID" id="92097097"/>
<dbReference type="InterPro" id="IPR040976">
    <property type="entry name" value="Pkinase_fungal"/>
</dbReference>
<accession>A0ABR1TAZ6</accession>
<dbReference type="Gene3D" id="1.10.510.10">
    <property type="entry name" value="Transferase(Phosphotransferase) domain 1"/>
    <property type="match status" value="1"/>
</dbReference>
<dbReference type="EMBL" id="JAQQWL010000012">
    <property type="protein sequence ID" value="KAK8043787.1"/>
    <property type="molecule type" value="Genomic_DNA"/>
</dbReference>
<comment type="catalytic activity">
    <reaction evidence="3">
        <text>L-seryl-[protein] + ATP = O-phospho-L-seryl-[protein] + ADP + H(+)</text>
        <dbReference type="Rhea" id="RHEA:17989"/>
        <dbReference type="Rhea" id="RHEA-COMP:9863"/>
        <dbReference type="Rhea" id="RHEA-COMP:11604"/>
        <dbReference type="ChEBI" id="CHEBI:15378"/>
        <dbReference type="ChEBI" id="CHEBI:29999"/>
        <dbReference type="ChEBI" id="CHEBI:30616"/>
        <dbReference type="ChEBI" id="CHEBI:83421"/>
        <dbReference type="ChEBI" id="CHEBI:456216"/>
        <dbReference type="EC" id="2.7.11.1"/>
    </reaction>
</comment>
<feature type="domain" description="Fungal-type protein kinase" evidence="4">
    <location>
        <begin position="1"/>
        <end position="274"/>
    </location>
</feature>
<comment type="catalytic activity">
    <reaction evidence="2">
        <text>L-threonyl-[protein] + ATP = O-phospho-L-threonyl-[protein] + ADP + H(+)</text>
        <dbReference type="Rhea" id="RHEA:46608"/>
        <dbReference type="Rhea" id="RHEA-COMP:11060"/>
        <dbReference type="Rhea" id="RHEA-COMP:11605"/>
        <dbReference type="ChEBI" id="CHEBI:15378"/>
        <dbReference type="ChEBI" id="CHEBI:30013"/>
        <dbReference type="ChEBI" id="CHEBI:30616"/>
        <dbReference type="ChEBI" id="CHEBI:61977"/>
        <dbReference type="ChEBI" id="CHEBI:456216"/>
        <dbReference type="EC" id="2.7.11.1"/>
    </reaction>
</comment>
<gene>
    <name evidence="5" type="ORF">PG994_012625</name>
</gene>
<dbReference type="PANTHER" id="PTHR38248">
    <property type="entry name" value="FUNK1 6"/>
    <property type="match status" value="1"/>
</dbReference>
<dbReference type="PANTHER" id="PTHR38248:SF2">
    <property type="entry name" value="FUNK1 11"/>
    <property type="match status" value="1"/>
</dbReference>
<evidence type="ECO:0000256" key="2">
    <source>
        <dbReference type="ARBA" id="ARBA00047899"/>
    </source>
</evidence>
<dbReference type="SUPFAM" id="SSF56112">
    <property type="entry name" value="Protein kinase-like (PK-like)"/>
    <property type="match status" value="1"/>
</dbReference>
<evidence type="ECO:0000256" key="1">
    <source>
        <dbReference type="ARBA" id="ARBA00012513"/>
    </source>
</evidence>
<dbReference type="GO" id="GO:0016301">
    <property type="term" value="F:kinase activity"/>
    <property type="evidence" value="ECO:0007669"/>
    <property type="project" value="UniProtKB-KW"/>
</dbReference>
<keyword evidence="5" id="KW-0808">Transferase</keyword>
<dbReference type="InterPro" id="IPR008266">
    <property type="entry name" value="Tyr_kinase_AS"/>
</dbReference>
<dbReference type="PROSITE" id="PS00109">
    <property type="entry name" value="PROTEIN_KINASE_TYR"/>
    <property type="match status" value="1"/>
</dbReference>
<reference evidence="5 6" key="1">
    <citation type="submission" date="2023-01" db="EMBL/GenBank/DDBJ databases">
        <title>Analysis of 21 Apiospora genomes using comparative genomics revels a genus with tremendous synthesis potential of carbohydrate active enzymes and secondary metabolites.</title>
        <authorList>
            <person name="Sorensen T."/>
        </authorList>
    </citation>
    <scope>NUCLEOTIDE SEQUENCE [LARGE SCALE GENOMIC DNA]</scope>
    <source>
        <strain evidence="5 6">CBS 135458</strain>
    </source>
</reference>